<keyword evidence="1" id="KW-0812">Transmembrane</keyword>
<feature type="transmembrane region" description="Helical" evidence="1">
    <location>
        <begin position="57"/>
        <end position="78"/>
    </location>
</feature>
<reference evidence="2 5" key="2">
    <citation type="submission" date="2020-07" db="EMBL/GenBank/DDBJ databases">
        <title>Sequencing the genomes of 1000 actinobacteria strains.</title>
        <authorList>
            <person name="Klenk H.-P."/>
        </authorList>
    </citation>
    <scope>NUCLEOTIDE SEQUENCE [LARGE SCALE GENOMIC DNA]</scope>
    <source>
        <strain evidence="2 5">DSM 23870</strain>
    </source>
</reference>
<dbReference type="AlphaFoldDB" id="A0A4Q2M874"/>
<dbReference type="Pfam" id="PF08592">
    <property type="entry name" value="Anthrone_oxy"/>
    <property type="match status" value="1"/>
</dbReference>
<evidence type="ECO:0000313" key="2">
    <source>
        <dbReference type="EMBL" id="NYD67559.1"/>
    </source>
</evidence>
<keyword evidence="1" id="KW-1133">Transmembrane helix</keyword>
<dbReference type="OrthoDB" id="4827927at2"/>
<sequence length="165" mass="17426">MSIATLVLLAAATLSIGLVAGYVLGYANSVMPGLRHADDRVFVSANQHINEAVHNPVFMALSNIGPAALLAATIVQFFAFDGWLVLVLTLLSLVLYGVTLVLTLGINVPMNNRLIALGDIHDAAQLAEARAQFEKPWTLMNTARTWTTSFSAIAALVAVVLVAAA</sequence>
<protein>
    <submittedName>
        <fullName evidence="3">DUF1772 domain-containing protein</fullName>
    </submittedName>
    <submittedName>
        <fullName evidence="2">Putative membrane protein</fullName>
    </submittedName>
</protein>
<dbReference type="Proteomes" id="UP000292686">
    <property type="component" value="Unassembled WGS sequence"/>
</dbReference>
<dbReference type="Proteomes" id="UP000581087">
    <property type="component" value="Unassembled WGS sequence"/>
</dbReference>
<evidence type="ECO:0000313" key="5">
    <source>
        <dbReference type="Proteomes" id="UP000581087"/>
    </source>
</evidence>
<feature type="transmembrane region" description="Helical" evidence="1">
    <location>
        <begin position="85"/>
        <end position="106"/>
    </location>
</feature>
<keyword evidence="1" id="KW-0472">Membrane</keyword>
<name>A0A4Q2M874_9MICO</name>
<feature type="transmembrane region" description="Helical" evidence="1">
    <location>
        <begin position="146"/>
        <end position="164"/>
    </location>
</feature>
<comment type="caution">
    <text evidence="3">The sequence shown here is derived from an EMBL/GenBank/DDBJ whole genome shotgun (WGS) entry which is preliminary data.</text>
</comment>
<keyword evidence="4" id="KW-1185">Reference proteome</keyword>
<dbReference type="RefSeq" id="WP_129172492.1">
    <property type="nucleotide sequence ID" value="NZ_JACCBI010000001.1"/>
</dbReference>
<proteinExistence type="predicted"/>
<evidence type="ECO:0000313" key="3">
    <source>
        <dbReference type="EMBL" id="RXZ88228.1"/>
    </source>
</evidence>
<reference evidence="3 4" key="1">
    <citation type="submission" date="2019-01" db="EMBL/GenBank/DDBJ databases">
        <title>Agromyces.</title>
        <authorList>
            <person name="Li J."/>
        </authorList>
    </citation>
    <scope>NUCLEOTIDE SEQUENCE [LARGE SCALE GENOMIC DNA]</scope>
    <source>
        <strain evidence="3 4">DSM 23870</strain>
    </source>
</reference>
<gene>
    <name evidence="2" type="ORF">BJ972_002078</name>
    <name evidence="3" type="ORF">ESP50_03345</name>
</gene>
<evidence type="ECO:0000256" key="1">
    <source>
        <dbReference type="SAM" id="Phobius"/>
    </source>
</evidence>
<dbReference type="InterPro" id="IPR013901">
    <property type="entry name" value="Anthrone_oxy"/>
</dbReference>
<dbReference type="EMBL" id="SDPM01000001">
    <property type="protein sequence ID" value="RXZ88228.1"/>
    <property type="molecule type" value="Genomic_DNA"/>
</dbReference>
<dbReference type="EMBL" id="JACCBI010000001">
    <property type="protein sequence ID" value="NYD67559.1"/>
    <property type="molecule type" value="Genomic_DNA"/>
</dbReference>
<evidence type="ECO:0000313" key="4">
    <source>
        <dbReference type="Proteomes" id="UP000292686"/>
    </source>
</evidence>
<accession>A0A4Q2M874</accession>
<organism evidence="3 4">
    <name type="scientific">Agromyces atrinae</name>
    <dbReference type="NCBI Taxonomy" id="592376"/>
    <lineage>
        <taxon>Bacteria</taxon>
        <taxon>Bacillati</taxon>
        <taxon>Actinomycetota</taxon>
        <taxon>Actinomycetes</taxon>
        <taxon>Micrococcales</taxon>
        <taxon>Microbacteriaceae</taxon>
        <taxon>Agromyces</taxon>
    </lineage>
</organism>